<accession>A0A5C7FXW3</accession>
<dbReference type="OrthoDB" id="1491609at2"/>
<reference evidence="1 2" key="1">
    <citation type="submission" date="2019-08" db="EMBL/GenBank/DDBJ databases">
        <title>Lewinella sp. strain SSH13 Genome sequencing and assembly.</title>
        <authorList>
            <person name="Kim I."/>
        </authorList>
    </citation>
    <scope>NUCLEOTIDE SEQUENCE [LARGE SCALE GENOMIC DNA]</scope>
    <source>
        <strain evidence="1 2">SSH13</strain>
    </source>
</reference>
<evidence type="ECO:0000313" key="1">
    <source>
        <dbReference type="EMBL" id="TXF90392.1"/>
    </source>
</evidence>
<sequence>MIDVNEFMDFLQKIGPPTQDSVENLLALERDCENRKDPNSFYLTFNISSPPSISWDYNVDHLLGVPTLTYDLYTSLIHPDWVPLHVSFGAAAYLVARRFAQKRFNKLTVYTTNVPIRHQSGKYHWYKQVSFPAAVDSNGYIINHLNQYHRLCDYDKLIPIRPKITVDDVWLSEYDLDFVQAGNFALEGMLKGILTPANHLILNTYRTLTTSRDGKWISPSKKAVRERLSSSASAVNKANVRIIQAVKGRFPDSVTHDVATFSAFLNDLCGLP</sequence>
<name>A0A5C7FXW3_9BACT</name>
<dbReference type="Proteomes" id="UP000321907">
    <property type="component" value="Unassembled WGS sequence"/>
</dbReference>
<protein>
    <submittedName>
        <fullName evidence="1">Uncharacterized protein</fullName>
    </submittedName>
</protein>
<gene>
    <name evidence="1" type="ORF">FUA23_06270</name>
</gene>
<keyword evidence="2" id="KW-1185">Reference proteome</keyword>
<evidence type="ECO:0000313" key="2">
    <source>
        <dbReference type="Proteomes" id="UP000321907"/>
    </source>
</evidence>
<proteinExistence type="predicted"/>
<dbReference type="EMBL" id="VOXD01000007">
    <property type="protein sequence ID" value="TXF90392.1"/>
    <property type="molecule type" value="Genomic_DNA"/>
</dbReference>
<dbReference type="AlphaFoldDB" id="A0A5C7FXW3"/>
<comment type="caution">
    <text evidence="1">The sequence shown here is derived from an EMBL/GenBank/DDBJ whole genome shotgun (WGS) entry which is preliminary data.</text>
</comment>
<dbReference type="RefSeq" id="WP_147929874.1">
    <property type="nucleotide sequence ID" value="NZ_VOXD01000007.1"/>
</dbReference>
<organism evidence="1 2">
    <name type="scientific">Neolewinella aurantiaca</name>
    <dbReference type="NCBI Taxonomy" id="2602767"/>
    <lineage>
        <taxon>Bacteria</taxon>
        <taxon>Pseudomonadati</taxon>
        <taxon>Bacteroidota</taxon>
        <taxon>Saprospiria</taxon>
        <taxon>Saprospirales</taxon>
        <taxon>Lewinellaceae</taxon>
        <taxon>Neolewinella</taxon>
    </lineage>
</organism>